<dbReference type="EMBL" id="LT960614">
    <property type="protein sequence ID" value="SON55242.1"/>
    <property type="molecule type" value="Genomic_DNA"/>
</dbReference>
<organism evidence="2 3">
    <name type="scientific">Hartmannibacter diazotrophicus</name>
    <dbReference type="NCBI Taxonomy" id="1482074"/>
    <lineage>
        <taxon>Bacteria</taxon>
        <taxon>Pseudomonadati</taxon>
        <taxon>Pseudomonadota</taxon>
        <taxon>Alphaproteobacteria</taxon>
        <taxon>Hyphomicrobiales</taxon>
        <taxon>Pleomorphomonadaceae</taxon>
        <taxon>Hartmannibacter</taxon>
    </lineage>
</organism>
<reference evidence="3" key="1">
    <citation type="submission" date="2017-09" db="EMBL/GenBank/DDBJ databases">
        <title>Genome sequence of Nannocystis excedens DSM 71.</title>
        <authorList>
            <person name="Blom J."/>
        </authorList>
    </citation>
    <scope>NUCLEOTIDE SEQUENCE [LARGE SCALE GENOMIC DNA]</scope>
    <source>
        <strain evidence="3">type strain: E19</strain>
    </source>
</reference>
<gene>
    <name evidence="2" type="ORF">HDIA_1701</name>
</gene>
<feature type="compositionally biased region" description="Basic and acidic residues" evidence="1">
    <location>
        <begin position="191"/>
        <end position="217"/>
    </location>
</feature>
<keyword evidence="3" id="KW-1185">Reference proteome</keyword>
<dbReference type="KEGG" id="hdi:HDIA_1701"/>
<evidence type="ECO:0000256" key="1">
    <source>
        <dbReference type="SAM" id="MobiDB-lite"/>
    </source>
</evidence>
<protein>
    <submittedName>
        <fullName evidence="2">Uncharacterized protein</fullName>
    </submittedName>
</protein>
<evidence type="ECO:0000313" key="2">
    <source>
        <dbReference type="EMBL" id="SON55242.1"/>
    </source>
</evidence>
<proteinExistence type="predicted"/>
<feature type="region of interest" description="Disordered" evidence="1">
    <location>
        <begin position="186"/>
        <end position="217"/>
    </location>
</feature>
<sequence length="217" mass="23974">MSKLTVSGLRNDLMGLAMHSLTDFLASLPGIMPIKTRKLVLEGGVLSKADRADIYMRERNWLDLVLEVGPDAAAAILSAYKDGRLPMKRGCTPTNAPEAEAYLAEGGKLREQLAERRRREQAVKNPSLILERDLMDHRLIDSAFIANSGTGSGSMVLAGITVHKQVIGYKSNSGKSTGWRVRFDWIGSDGQPRHSETVPPEADNRRNDPDRNWGLHE</sequence>
<evidence type="ECO:0000313" key="3">
    <source>
        <dbReference type="Proteomes" id="UP000223606"/>
    </source>
</evidence>
<dbReference type="Proteomes" id="UP000223606">
    <property type="component" value="Chromosome 1"/>
</dbReference>
<accession>A0A2C9D4J3</accession>
<dbReference type="AlphaFoldDB" id="A0A2C9D4J3"/>
<name>A0A2C9D4J3_9HYPH</name>